<dbReference type="EMBL" id="AP014568">
    <property type="protein sequence ID" value="BAO81818.1"/>
    <property type="molecule type" value="Genomic_DNA"/>
</dbReference>
<dbReference type="OrthoDB" id="9763949at2"/>
<dbReference type="GO" id="GO:0016301">
    <property type="term" value="F:kinase activity"/>
    <property type="evidence" value="ECO:0007669"/>
    <property type="project" value="UniProtKB-KW"/>
</dbReference>
<dbReference type="KEGG" id="cbaa:SRAA_1964"/>
<dbReference type="STRING" id="1458425.SRAA_1964"/>
<comment type="similarity">
    <text evidence="1">Belongs to the anhydro-N-acetylmuramic acid kinase family.</text>
</comment>
<dbReference type="Proteomes" id="UP000067461">
    <property type="component" value="Chromosome"/>
</dbReference>
<protein>
    <recommendedName>
        <fullName evidence="1">Anhydro-N-acetylmuramic acid kinase</fullName>
        <ecNumber evidence="1">2.7.1.170</ecNumber>
    </recommendedName>
    <alternativeName>
        <fullName evidence="1">AnhMurNAc kinase</fullName>
    </alternativeName>
</protein>
<evidence type="ECO:0000313" key="3">
    <source>
        <dbReference type="Proteomes" id="UP000067461"/>
    </source>
</evidence>
<dbReference type="SUPFAM" id="SSF53067">
    <property type="entry name" value="Actin-like ATPase domain"/>
    <property type="match status" value="1"/>
</dbReference>
<keyword evidence="1" id="KW-0808">Transferase</keyword>
<dbReference type="HOGENOM" id="CLU_038782_0_0_4"/>
<dbReference type="InterPro" id="IPR043129">
    <property type="entry name" value="ATPase_NBD"/>
</dbReference>
<organism evidence="2 3">
    <name type="scientific">Serpentinimonas raichei</name>
    <dbReference type="NCBI Taxonomy" id="1458425"/>
    <lineage>
        <taxon>Bacteria</taxon>
        <taxon>Pseudomonadati</taxon>
        <taxon>Pseudomonadota</taxon>
        <taxon>Betaproteobacteria</taxon>
        <taxon>Burkholderiales</taxon>
        <taxon>Comamonadaceae</taxon>
        <taxon>Serpentinimonas</taxon>
    </lineage>
</organism>
<dbReference type="GO" id="GO:0006040">
    <property type="term" value="P:amino sugar metabolic process"/>
    <property type="evidence" value="ECO:0007669"/>
    <property type="project" value="InterPro"/>
</dbReference>
<dbReference type="PANTHER" id="PTHR30605">
    <property type="entry name" value="ANHYDRO-N-ACETYLMURAMIC ACID KINASE"/>
    <property type="match status" value="1"/>
</dbReference>
<dbReference type="GO" id="GO:0006508">
    <property type="term" value="P:proteolysis"/>
    <property type="evidence" value="ECO:0007669"/>
    <property type="project" value="UniProtKB-KW"/>
</dbReference>
<keyword evidence="2" id="KW-0645">Protease</keyword>
<proteinExistence type="inferred from homology"/>
<name>A0A060NQM4_9BURK</name>
<dbReference type="RefSeq" id="WP_045532419.1">
    <property type="nucleotide sequence ID" value="NZ_AP014568.1"/>
</dbReference>
<keyword evidence="1" id="KW-0119">Carbohydrate metabolism</keyword>
<dbReference type="NCBIfam" id="NF007139">
    <property type="entry name" value="PRK09585.1-3"/>
    <property type="match status" value="1"/>
</dbReference>
<keyword evidence="1" id="KW-0547">Nucleotide-binding</keyword>
<dbReference type="HAMAP" id="MF_01270">
    <property type="entry name" value="AnhMurNAc_kinase"/>
    <property type="match status" value="1"/>
</dbReference>
<dbReference type="GO" id="GO:0097175">
    <property type="term" value="P:1,6-anhydro-N-acetyl-beta-muramic acid catabolic process"/>
    <property type="evidence" value="ECO:0007669"/>
    <property type="project" value="UniProtKB-UniRule"/>
</dbReference>
<sequence>MSTYTIGLMSGTSLDGIDGVLLESGADHSHRVLAAASSDLPSGLRLAFLGLNQSGPNELHRAAVAACQLAELYAHVVAQLLQSSGLAAAQVRAIGAHGQTVRHRPPGPGIAHPYTLQINQPALLAERSGIAVVADFRSRDVAAGGQGAPLVPAFHQRIFGRAGQSVLVLNLGGIANLTALPASGAVYGLDSGPGNALLDLWCQRHTGAWFDRDGAWGASGCEQPDLLAHLLEEPYFQQRGCKSTGRDLFHADWLAERLRGFAALPPADVQATLTRLTARSIAGAVQGVNWGWGDEPAGPQQVWVCGGGSRNGYLMRLLAEELPGAPVQPSEAAGWPAHWVEPAAFAWLALQAIEGKTGNVPSVTGASGPRVLGAIYPA</sequence>
<dbReference type="CDD" id="cd24050">
    <property type="entry name" value="ASKHA_NBD_ANMK"/>
    <property type="match status" value="1"/>
</dbReference>
<dbReference type="Gene3D" id="3.30.420.40">
    <property type="match status" value="2"/>
</dbReference>
<comment type="function">
    <text evidence="1">Catalyzes the specific phosphorylation of 1,6-anhydro-N-acetylmuramic acid (anhMurNAc) with the simultaneous cleavage of the 1,6-anhydro ring, generating MurNAc-6-P. Is required for the utilization of anhMurNAc either imported from the medium or derived from its own cell wall murein, and thus plays a role in cell wall recycling.</text>
</comment>
<comment type="catalytic activity">
    <reaction evidence="1">
        <text>1,6-anhydro-N-acetyl-beta-muramate + ATP + H2O = N-acetyl-D-muramate 6-phosphate + ADP + H(+)</text>
        <dbReference type="Rhea" id="RHEA:24952"/>
        <dbReference type="ChEBI" id="CHEBI:15377"/>
        <dbReference type="ChEBI" id="CHEBI:15378"/>
        <dbReference type="ChEBI" id="CHEBI:30616"/>
        <dbReference type="ChEBI" id="CHEBI:58690"/>
        <dbReference type="ChEBI" id="CHEBI:58722"/>
        <dbReference type="ChEBI" id="CHEBI:456216"/>
        <dbReference type="EC" id="2.7.1.170"/>
    </reaction>
</comment>
<feature type="binding site" evidence="1">
    <location>
        <begin position="11"/>
        <end position="18"/>
    </location>
    <ligand>
        <name>ATP</name>
        <dbReference type="ChEBI" id="CHEBI:30616"/>
    </ligand>
</feature>
<keyword evidence="1" id="KW-0418">Kinase</keyword>
<comment type="pathway">
    <text evidence="1">Amino-sugar metabolism; 1,6-anhydro-N-acetylmuramate degradation.</text>
</comment>
<reference evidence="2 3" key="1">
    <citation type="journal article" date="2014" name="Nat. Commun.">
        <title>Physiological and genomic features of highly alkaliphilic hydrogen-utilizing Betaproteobacteria from a continental serpentinizing site.</title>
        <authorList>
            <person name="Suzuki S."/>
            <person name="Kuenen J.G."/>
            <person name="Schipper K."/>
            <person name="van der Velde S."/>
            <person name="Ishii S."/>
            <person name="Wu A."/>
            <person name="Sorokin D.Y."/>
            <person name="Tenney A."/>
            <person name="Meng X.Y."/>
            <person name="Morrill P.L."/>
            <person name="Kamagata Y."/>
            <person name="Muyzer G."/>
            <person name="Nealson K.H."/>
        </authorList>
    </citation>
    <scope>NUCLEOTIDE SEQUENCE [LARGE SCALE GENOMIC DNA]</scope>
    <source>
        <strain evidence="2 3">A1</strain>
    </source>
</reference>
<dbReference type="GO" id="GO:0005524">
    <property type="term" value="F:ATP binding"/>
    <property type="evidence" value="ECO:0007669"/>
    <property type="project" value="UniProtKB-UniRule"/>
</dbReference>
<keyword evidence="3" id="KW-1185">Reference proteome</keyword>
<dbReference type="EC" id="2.7.1.170" evidence="1"/>
<dbReference type="GO" id="GO:0008237">
    <property type="term" value="F:metallopeptidase activity"/>
    <property type="evidence" value="ECO:0007669"/>
    <property type="project" value="UniProtKB-KW"/>
</dbReference>
<dbReference type="AlphaFoldDB" id="A0A060NQM4"/>
<comment type="pathway">
    <text evidence="1">Cell wall biogenesis; peptidoglycan recycling.</text>
</comment>
<dbReference type="Pfam" id="PF03702">
    <property type="entry name" value="AnmK"/>
    <property type="match status" value="1"/>
</dbReference>
<evidence type="ECO:0000256" key="1">
    <source>
        <dbReference type="HAMAP-Rule" id="MF_01270"/>
    </source>
</evidence>
<dbReference type="UniPathway" id="UPA00343"/>
<dbReference type="PANTHER" id="PTHR30605:SF0">
    <property type="entry name" value="ANHYDRO-N-ACETYLMURAMIC ACID KINASE"/>
    <property type="match status" value="1"/>
</dbReference>
<keyword evidence="1" id="KW-0067">ATP-binding</keyword>
<dbReference type="GO" id="GO:0009254">
    <property type="term" value="P:peptidoglycan turnover"/>
    <property type="evidence" value="ECO:0007669"/>
    <property type="project" value="UniProtKB-UniRule"/>
</dbReference>
<evidence type="ECO:0000313" key="2">
    <source>
        <dbReference type="EMBL" id="BAO81818.1"/>
    </source>
</evidence>
<gene>
    <name evidence="1 2" type="primary">anmK</name>
    <name evidence="2" type="ORF">SRAA_1964</name>
</gene>
<dbReference type="UniPathway" id="UPA00544"/>
<keyword evidence="2" id="KW-0378">Hydrolase</keyword>
<accession>A0A060NQM4</accession>
<keyword evidence="2" id="KW-0482">Metalloprotease</keyword>
<dbReference type="InterPro" id="IPR005338">
    <property type="entry name" value="Anhydro_N_Ac-Mur_kinase"/>
</dbReference>
<dbReference type="GO" id="GO:0016773">
    <property type="term" value="F:phosphotransferase activity, alcohol group as acceptor"/>
    <property type="evidence" value="ECO:0007669"/>
    <property type="project" value="UniProtKB-UniRule"/>
</dbReference>